<dbReference type="EMBL" id="AP014685">
    <property type="protein sequence ID" value="BAR61611.1"/>
    <property type="molecule type" value="Genomic_DNA"/>
</dbReference>
<dbReference type="Proteomes" id="UP000063308">
    <property type="component" value="Chromosome"/>
</dbReference>
<evidence type="ECO:0000256" key="2">
    <source>
        <dbReference type="SAM" id="MobiDB-lite"/>
    </source>
</evidence>
<evidence type="ECO:0000259" key="3">
    <source>
        <dbReference type="Pfam" id="PF01464"/>
    </source>
</evidence>
<gene>
    <name evidence="4" type="ORF">NK6_8462</name>
</gene>
<organism evidence="4 5">
    <name type="scientific">Bradyrhizobium diazoefficiens</name>
    <dbReference type="NCBI Taxonomy" id="1355477"/>
    <lineage>
        <taxon>Bacteria</taxon>
        <taxon>Pseudomonadati</taxon>
        <taxon>Pseudomonadota</taxon>
        <taxon>Alphaproteobacteria</taxon>
        <taxon>Hyphomicrobiales</taxon>
        <taxon>Nitrobacteraceae</taxon>
        <taxon>Bradyrhizobium</taxon>
    </lineage>
</organism>
<sequence>MGAQDVRARTAGGSHRKQRGDPACRPRASEHRLSRHPQADRAVRQSWPFVGNSLDKEPAGTWRQYAPLFRAFSTATITPELLAALAQVESSGNPVARTYWRWRLSLNPLAIYRPASSAVGLFQMTDPALAEAARFCVHGNAVTETGCGSTSFYIRAIPSHAIELASVYLDRQVAMVLSLAGDVKASREQKQDLAAFIHLCGAGPATAYARRKFQMIAGERCGDHLVAGYVARVNAMKRQFLRLAADGDG</sequence>
<dbReference type="Pfam" id="PF01464">
    <property type="entry name" value="SLT"/>
    <property type="match status" value="1"/>
</dbReference>
<feature type="compositionally biased region" description="Basic and acidic residues" evidence="2">
    <location>
        <begin position="19"/>
        <end position="41"/>
    </location>
</feature>
<dbReference type="AlphaFoldDB" id="A0A0E4BW36"/>
<dbReference type="InterPro" id="IPR023346">
    <property type="entry name" value="Lysozyme-like_dom_sf"/>
</dbReference>
<evidence type="ECO:0000256" key="1">
    <source>
        <dbReference type="ARBA" id="ARBA00009387"/>
    </source>
</evidence>
<comment type="similarity">
    <text evidence="1">Belongs to the virb1 family.</text>
</comment>
<name>A0A0E4BW36_9BRAD</name>
<feature type="region of interest" description="Disordered" evidence="2">
    <location>
        <begin position="1"/>
        <end position="41"/>
    </location>
</feature>
<protein>
    <recommendedName>
        <fullName evidence="3">Transglycosylase SLT domain-containing protein</fullName>
    </recommendedName>
</protein>
<accession>A0A0E4BW36</accession>
<proteinExistence type="inferred from homology"/>
<evidence type="ECO:0000313" key="5">
    <source>
        <dbReference type="Proteomes" id="UP000063308"/>
    </source>
</evidence>
<dbReference type="SUPFAM" id="SSF53955">
    <property type="entry name" value="Lysozyme-like"/>
    <property type="match status" value="1"/>
</dbReference>
<evidence type="ECO:0000313" key="4">
    <source>
        <dbReference type="EMBL" id="BAR61611.1"/>
    </source>
</evidence>
<feature type="domain" description="Transglycosylase SLT" evidence="3">
    <location>
        <begin position="73"/>
        <end position="175"/>
    </location>
</feature>
<dbReference type="InterPro" id="IPR008258">
    <property type="entry name" value="Transglycosylase_SLT_dom_1"/>
</dbReference>
<reference evidence="4 5" key="1">
    <citation type="submission" date="2014-11" db="EMBL/GenBank/DDBJ databases">
        <title>Symbiosis island explosion on the genome of extra-slow-growing strains of soybean bradyrhizobia with massive insertion sequences.</title>
        <authorList>
            <person name="Iida T."/>
            <person name="Minamisawa K."/>
        </authorList>
    </citation>
    <scope>NUCLEOTIDE SEQUENCE [LARGE SCALE GENOMIC DNA]</scope>
    <source>
        <strain evidence="4 5">NK6</strain>
    </source>
</reference>
<dbReference type="Gene3D" id="1.10.530.10">
    <property type="match status" value="1"/>
</dbReference>